<dbReference type="STRING" id="1121279.SAMN02745887_01525"/>
<reference evidence="3 4" key="1">
    <citation type="submission" date="2016-11" db="EMBL/GenBank/DDBJ databases">
        <authorList>
            <person name="Jaros S."/>
            <person name="Januszkiewicz K."/>
            <person name="Wedrychowicz H."/>
        </authorList>
    </citation>
    <scope>NUCLEOTIDE SEQUENCE [LARGE SCALE GENOMIC DNA]</scope>
    <source>
        <strain evidence="3 4">DSM 18899</strain>
    </source>
</reference>
<feature type="chain" id="PRO_5012069074" description="FlgO domain-containing protein" evidence="1">
    <location>
        <begin position="19"/>
        <end position="174"/>
    </location>
</feature>
<evidence type="ECO:0000313" key="3">
    <source>
        <dbReference type="EMBL" id="SFZ75256.1"/>
    </source>
</evidence>
<dbReference type="AlphaFoldDB" id="A0A1K2HEK4"/>
<dbReference type="PROSITE" id="PS51257">
    <property type="entry name" value="PROKAR_LIPOPROTEIN"/>
    <property type="match status" value="1"/>
</dbReference>
<dbReference type="EMBL" id="FPKR01000005">
    <property type="protein sequence ID" value="SFZ75256.1"/>
    <property type="molecule type" value="Genomic_DNA"/>
</dbReference>
<evidence type="ECO:0000259" key="2">
    <source>
        <dbReference type="Pfam" id="PF17680"/>
    </source>
</evidence>
<evidence type="ECO:0000256" key="1">
    <source>
        <dbReference type="SAM" id="SignalP"/>
    </source>
</evidence>
<dbReference type="OrthoDB" id="8479562at2"/>
<name>A0A1K2HEK4_9NEIS</name>
<sequence>MMRALCVVWIALMLSACASYQQGNKNSMIRASYEAADRLAAMAYPTVKVDQPVIVATFVQLDQLTETTNFGRLMAEQVASRLLVQQYPIVELKLRGSVFVREGKGELLLSREVKDISAAHNVQAVVVGTYVVAGEKLFLNMKVVRPLDNRVLAAHDLAIDIDATTRALLMSEPS</sequence>
<dbReference type="Pfam" id="PF17680">
    <property type="entry name" value="FlgO"/>
    <property type="match status" value="1"/>
</dbReference>
<organism evidence="3 4">
    <name type="scientific">Chitinimonas taiwanensis DSM 18899</name>
    <dbReference type="NCBI Taxonomy" id="1121279"/>
    <lineage>
        <taxon>Bacteria</taxon>
        <taxon>Pseudomonadati</taxon>
        <taxon>Pseudomonadota</taxon>
        <taxon>Betaproteobacteria</taxon>
        <taxon>Neisseriales</taxon>
        <taxon>Chitinibacteraceae</taxon>
        <taxon>Chitinimonas</taxon>
    </lineage>
</organism>
<dbReference type="RefSeq" id="WP_072428047.1">
    <property type="nucleotide sequence ID" value="NZ_FPKR01000005.1"/>
</dbReference>
<accession>A0A1K2HEK4</accession>
<dbReference type="Proteomes" id="UP000186513">
    <property type="component" value="Unassembled WGS sequence"/>
</dbReference>
<feature type="domain" description="FlgO" evidence="2">
    <location>
        <begin position="33"/>
        <end position="161"/>
    </location>
</feature>
<gene>
    <name evidence="3" type="ORF">SAMN02745887_01525</name>
</gene>
<proteinExistence type="predicted"/>
<keyword evidence="4" id="KW-1185">Reference proteome</keyword>
<feature type="signal peptide" evidence="1">
    <location>
        <begin position="1"/>
        <end position="18"/>
    </location>
</feature>
<protein>
    <recommendedName>
        <fullName evidence="2">FlgO domain-containing protein</fullName>
    </recommendedName>
</protein>
<dbReference type="InterPro" id="IPR041215">
    <property type="entry name" value="FlgO_dom"/>
</dbReference>
<keyword evidence="1" id="KW-0732">Signal</keyword>
<evidence type="ECO:0000313" key="4">
    <source>
        <dbReference type="Proteomes" id="UP000186513"/>
    </source>
</evidence>